<feature type="transmembrane region" description="Helical" evidence="9">
    <location>
        <begin position="343"/>
        <end position="365"/>
    </location>
</feature>
<evidence type="ECO:0000259" key="10">
    <source>
        <dbReference type="Pfam" id="PF00999"/>
    </source>
</evidence>
<evidence type="ECO:0000313" key="12">
    <source>
        <dbReference type="Proteomes" id="UP001163152"/>
    </source>
</evidence>
<accession>A0A9E8ZGX4</accession>
<feature type="transmembrane region" description="Helical" evidence="9">
    <location>
        <begin position="100"/>
        <end position="118"/>
    </location>
</feature>
<feature type="transmembrane region" description="Helical" evidence="9">
    <location>
        <begin position="124"/>
        <end position="148"/>
    </location>
</feature>
<evidence type="ECO:0000256" key="1">
    <source>
        <dbReference type="ARBA" id="ARBA00004141"/>
    </source>
</evidence>
<keyword evidence="6 9" id="KW-1133">Transmembrane helix</keyword>
<dbReference type="GO" id="GO:0015297">
    <property type="term" value="F:antiporter activity"/>
    <property type="evidence" value="ECO:0007669"/>
    <property type="project" value="UniProtKB-KW"/>
</dbReference>
<evidence type="ECO:0000256" key="8">
    <source>
        <dbReference type="ARBA" id="ARBA00023136"/>
    </source>
</evidence>
<dbReference type="Proteomes" id="UP001163152">
    <property type="component" value="Chromosome"/>
</dbReference>
<evidence type="ECO:0000256" key="6">
    <source>
        <dbReference type="ARBA" id="ARBA00022989"/>
    </source>
</evidence>
<dbReference type="PANTHER" id="PTHR43562">
    <property type="entry name" value="NAPA-TYPE SODIUM/HYDROGEN ANTIPORTER"/>
    <property type="match status" value="1"/>
</dbReference>
<dbReference type="Gene3D" id="1.20.1530.20">
    <property type="match status" value="1"/>
</dbReference>
<feature type="domain" description="Cation/H+ exchanger transmembrane" evidence="10">
    <location>
        <begin position="28"/>
        <end position="400"/>
    </location>
</feature>
<dbReference type="InterPro" id="IPR006153">
    <property type="entry name" value="Cation/H_exchanger_TM"/>
</dbReference>
<dbReference type="PANTHER" id="PTHR43562:SF4">
    <property type="entry name" value="NA(+)_H(+) ANTIPORTER NHAS5"/>
    <property type="match status" value="1"/>
</dbReference>
<dbReference type="EMBL" id="CP113797">
    <property type="protein sequence ID" value="WAL60990.1"/>
    <property type="molecule type" value="Genomic_DNA"/>
</dbReference>
<organism evidence="11 12">
    <name type="scientific">Thermocoleostomius sinensis A174</name>
    <dbReference type="NCBI Taxonomy" id="2016057"/>
    <lineage>
        <taxon>Bacteria</taxon>
        <taxon>Bacillati</taxon>
        <taxon>Cyanobacteriota</taxon>
        <taxon>Cyanophyceae</taxon>
        <taxon>Oculatellales</taxon>
        <taxon>Oculatellaceae</taxon>
        <taxon>Thermocoleostomius</taxon>
    </lineage>
</organism>
<keyword evidence="5 9" id="KW-0812">Transmembrane</keyword>
<feature type="transmembrane region" description="Helical" evidence="9">
    <location>
        <begin position="20"/>
        <end position="38"/>
    </location>
</feature>
<evidence type="ECO:0000313" key="11">
    <source>
        <dbReference type="EMBL" id="WAL60990.1"/>
    </source>
</evidence>
<keyword evidence="4" id="KW-0050">Antiport</keyword>
<proteinExistence type="inferred from homology"/>
<comment type="similarity">
    <text evidence="2">Belongs to the monovalent cation:proton antiporter 2 (CPA2) transporter (TC 2.A.37) family.</text>
</comment>
<evidence type="ECO:0000256" key="2">
    <source>
        <dbReference type="ARBA" id="ARBA00005551"/>
    </source>
</evidence>
<feature type="transmembrane region" description="Helical" evidence="9">
    <location>
        <begin position="226"/>
        <end position="244"/>
    </location>
</feature>
<keyword evidence="3" id="KW-0813">Transport</keyword>
<feature type="transmembrane region" description="Helical" evidence="9">
    <location>
        <begin position="195"/>
        <end position="214"/>
    </location>
</feature>
<dbReference type="GO" id="GO:1902600">
    <property type="term" value="P:proton transmembrane transport"/>
    <property type="evidence" value="ECO:0007669"/>
    <property type="project" value="InterPro"/>
</dbReference>
<evidence type="ECO:0000256" key="7">
    <source>
        <dbReference type="ARBA" id="ARBA00023065"/>
    </source>
</evidence>
<evidence type="ECO:0000256" key="3">
    <source>
        <dbReference type="ARBA" id="ARBA00022448"/>
    </source>
</evidence>
<feature type="transmembrane region" description="Helical" evidence="9">
    <location>
        <begin position="45"/>
        <end position="63"/>
    </location>
</feature>
<sequence>MVVLATPTASVAPLPLTDPVYVFCVLLLIIGLAPLIGAKLRLPPLVVLIILGTVLGTNVLGVLSRDQQLQLLEKIGLLYIMLLAGMQMDLSNLQRLGSRALVFGLLTFAVPFSFGVLSAHLLGYALITGLLLGIMFSPHTLVSYPIVLRLGITRHEAVGVAVGGTVVTSILTLTGLSIVQAIASGGVGWQLWAKLLLVLPLLVLTAFWIVPRLGRRILQSTTQLDANALVPQFIFVLTCLFVIASATLLLGIDSIVGAFIAGLALNSVVSKHPVLMKQVEFVGNSVFIPCFLISVGVLCNPTVLIQHPENLGLAAIVIICAVGAKFLAAGIAGTVFKYSLAEIMTMLGLTMSRAALVLVVALYGMKTVIPDGTNTILSEGLFNAIIAYIIVTCLVGPLVTNTFGQRLALAEQSQPSYQDVG</sequence>
<feature type="transmembrane region" description="Helical" evidence="9">
    <location>
        <begin position="385"/>
        <end position="404"/>
    </location>
</feature>
<dbReference type="AlphaFoldDB" id="A0A9E8ZGX4"/>
<evidence type="ECO:0000256" key="4">
    <source>
        <dbReference type="ARBA" id="ARBA00022449"/>
    </source>
</evidence>
<keyword evidence="8 9" id="KW-0472">Membrane</keyword>
<dbReference type="Pfam" id="PF00999">
    <property type="entry name" value="Na_H_Exchanger"/>
    <property type="match status" value="1"/>
</dbReference>
<dbReference type="InterPro" id="IPR038770">
    <property type="entry name" value="Na+/solute_symporter_sf"/>
</dbReference>
<name>A0A9E8ZGX4_9CYAN</name>
<feature type="transmembrane region" description="Helical" evidence="9">
    <location>
        <begin position="160"/>
        <end position="183"/>
    </location>
</feature>
<gene>
    <name evidence="11" type="ORF">OXH18_03035</name>
</gene>
<reference evidence="11" key="1">
    <citation type="submission" date="2022-12" db="EMBL/GenBank/DDBJ databases">
        <title>Polyphasic identification of a Novel Hot-Spring Cyanobacterium Ocullathermofonsia sinensis gen nov. sp. nov. and Genomic Insights on its Adaptations to the Thermal Habitat.</title>
        <authorList>
            <person name="Daroch M."/>
            <person name="Tang J."/>
            <person name="Jiang Y."/>
        </authorList>
    </citation>
    <scope>NUCLEOTIDE SEQUENCE</scope>
    <source>
        <strain evidence="11">PKUAC-SCTA174</strain>
    </source>
</reference>
<keyword evidence="12" id="KW-1185">Reference proteome</keyword>
<dbReference type="GO" id="GO:0016020">
    <property type="term" value="C:membrane"/>
    <property type="evidence" value="ECO:0007669"/>
    <property type="project" value="UniProtKB-SubCell"/>
</dbReference>
<feature type="transmembrane region" description="Helical" evidence="9">
    <location>
        <begin position="250"/>
        <end position="269"/>
    </location>
</feature>
<dbReference type="KEGG" id="tsin:OXH18_03035"/>
<evidence type="ECO:0000256" key="9">
    <source>
        <dbReference type="SAM" id="Phobius"/>
    </source>
</evidence>
<protein>
    <submittedName>
        <fullName evidence="11">Cation:proton antiporter</fullName>
    </submittedName>
</protein>
<dbReference type="RefSeq" id="WP_268610946.1">
    <property type="nucleotide sequence ID" value="NZ_CP113797.1"/>
</dbReference>
<feature type="transmembrane region" description="Helical" evidence="9">
    <location>
        <begin position="311"/>
        <end position="336"/>
    </location>
</feature>
<feature type="transmembrane region" description="Helical" evidence="9">
    <location>
        <begin position="281"/>
        <end position="305"/>
    </location>
</feature>
<evidence type="ECO:0000256" key="5">
    <source>
        <dbReference type="ARBA" id="ARBA00022692"/>
    </source>
</evidence>
<comment type="subcellular location">
    <subcellularLocation>
        <location evidence="1">Membrane</location>
        <topology evidence="1">Multi-pass membrane protein</topology>
    </subcellularLocation>
</comment>
<keyword evidence="7" id="KW-0406">Ion transport</keyword>
<feature type="transmembrane region" description="Helical" evidence="9">
    <location>
        <begin position="75"/>
        <end position="93"/>
    </location>
</feature>